<accession>A0A848LHP7</accession>
<evidence type="ECO:0000313" key="3">
    <source>
        <dbReference type="Proteomes" id="UP000518300"/>
    </source>
</evidence>
<dbReference type="EMBL" id="JABBJJ010000061">
    <property type="protein sequence ID" value="NMO16248.1"/>
    <property type="molecule type" value="Genomic_DNA"/>
</dbReference>
<dbReference type="RefSeq" id="WP_169345539.1">
    <property type="nucleotide sequence ID" value="NZ_JABBJJ010000061.1"/>
</dbReference>
<dbReference type="AlphaFoldDB" id="A0A848LHP7"/>
<reference evidence="2 3" key="1">
    <citation type="submission" date="2020-04" db="EMBL/GenBank/DDBJ databases">
        <title>Draft genome of Pyxidicoccus fallax type strain.</title>
        <authorList>
            <person name="Whitworth D.E."/>
        </authorList>
    </citation>
    <scope>NUCLEOTIDE SEQUENCE [LARGE SCALE GENOMIC DNA]</scope>
    <source>
        <strain evidence="2 3">DSM 14698</strain>
    </source>
</reference>
<gene>
    <name evidence="2" type="ORF">HG543_15510</name>
</gene>
<feature type="compositionally biased region" description="Basic and acidic residues" evidence="1">
    <location>
        <begin position="59"/>
        <end position="74"/>
    </location>
</feature>
<proteinExistence type="predicted"/>
<evidence type="ECO:0000313" key="2">
    <source>
        <dbReference type="EMBL" id="NMO16248.1"/>
    </source>
</evidence>
<evidence type="ECO:0000256" key="1">
    <source>
        <dbReference type="SAM" id="MobiDB-lite"/>
    </source>
</evidence>
<keyword evidence="3" id="KW-1185">Reference proteome</keyword>
<protein>
    <submittedName>
        <fullName evidence="2">Uncharacterized protein</fullName>
    </submittedName>
</protein>
<organism evidence="2 3">
    <name type="scientific">Pyxidicoccus fallax</name>
    <dbReference type="NCBI Taxonomy" id="394095"/>
    <lineage>
        <taxon>Bacteria</taxon>
        <taxon>Pseudomonadati</taxon>
        <taxon>Myxococcota</taxon>
        <taxon>Myxococcia</taxon>
        <taxon>Myxococcales</taxon>
        <taxon>Cystobacterineae</taxon>
        <taxon>Myxococcaceae</taxon>
        <taxon>Pyxidicoccus</taxon>
    </lineage>
</organism>
<sequence>MAIIIPDKPIEAPFTLPANRREVTGEDTDAFVRGHVSWDGYGTHGGGHVPEDYEWPSNPKEHQDELMGEWPREH</sequence>
<feature type="region of interest" description="Disordered" evidence="1">
    <location>
        <begin position="41"/>
        <end position="74"/>
    </location>
</feature>
<comment type="caution">
    <text evidence="2">The sequence shown here is derived from an EMBL/GenBank/DDBJ whole genome shotgun (WGS) entry which is preliminary data.</text>
</comment>
<dbReference type="Proteomes" id="UP000518300">
    <property type="component" value="Unassembled WGS sequence"/>
</dbReference>
<name>A0A848LHP7_9BACT</name>